<proteinExistence type="predicted"/>
<dbReference type="KEGG" id="cact:HZ995_00055"/>
<evidence type="ECO:0000313" key="3">
    <source>
        <dbReference type="Proteomes" id="UP000665026"/>
    </source>
</evidence>
<dbReference type="Pfam" id="PF09923">
    <property type="entry name" value="DUF2155"/>
    <property type="match status" value="1"/>
</dbReference>
<dbReference type="InterPro" id="IPR019225">
    <property type="entry name" value="DUF2155"/>
</dbReference>
<feature type="signal peptide" evidence="1">
    <location>
        <begin position="1"/>
        <end position="23"/>
    </location>
</feature>
<keyword evidence="1" id="KW-0732">Signal</keyword>
<sequence length="178" mass="18948">MSALRSVKAAILAGILSAASAQAQEIIVESLDDPVDGETGFITETDSDVFLRGASLFEEITEEVRAVKGSGVDLRALDKTTGEVRDITLSDGQSEAFGYLRIGLTECRHPDDNATGEAYAYLTIVEEANTSAPVFQGWMIASSPALNAMDHARFDVWVLRCQVDAAVADASTEETSGN</sequence>
<accession>A0A975EQG2</accession>
<evidence type="ECO:0000256" key="1">
    <source>
        <dbReference type="SAM" id="SignalP"/>
    </source>
</evidence>
<dbReference type="Proteomes" id="UP000665026">
    <property type="component" value="Chromosome"/>
</dbReference>
<protein>
    <submittedName>
        <fullName evidence="2">DUF2155 domain-containing protein</fullName>
    </submittedName>
</protein>
<organism evidence="2 3">
    <name type="scientific">Cognatishimia activa</name>
    <dbReference type="NCBI Taxonomy" id="1715691"/>
    <lineage>
        <taxon>Bacteria</taxon>
        <taxon>Pseudomonadati</taxon>
        <taxon>Pseudomonadota</taxon>
        <taxon>Alphaproteobacteria</taxon>
        <taxon>Rhodobacterales</taxon>
        <taxon>Paracoccaceae</taxon>
        <taxon>Cognatishimia</taxon>
    </lineage>
</organism>
<dbReference type="AlphaFoldDB" id="A0A975EQG2"/>
<reference evidence="2" key="1">
    <citation type="submission" date="2020-07" db="EMBL/GenBank/DDBJ databases">
        <title>Genome sequences of bacteria associated with the marine, planktonic diatom Thalassiosira profunda strain ECT2AJA-044.</title>
        <authorList>
            <person name="Gargas C.B."/>
            <person name="Roberts W.R."/>
            <person name="Alverson A.J."/>
        </authorList>
    </citation>
    <scope>NUCLEOTIDE SEQUENCE</scope>
    <source>
        <strain evidence="2">ECT2AJA-044</strain>
    </source>
</reference>
<gene>
    <name evidence="2" type="ORF">HZ995_00055</name>
</gene>
<evidence type="ECO:0000313" key="2">
    <source>
        <dbReference type="EMBL" id="QTN35962.1"/>
    </source>
</evidence>
<feature type="chain" id="PRO_5037584608" evidence="1">
    <location>
        <begin position="24"/>
        <end position="178"/>
    </location>
</feature>
<dbReference type="EMBL" id="CP060010">
    <property type="protein sequence ID" value="QTN35962.1"/>
    <property type="molecule type" value="Genomic_DNA"/>
</dbReference>
<dbReference type="RefSeq" id="WP_209356666.1">
    <property type="nucleotide sequence ID" value="NZ_CP060010.1"/>
</dbReference>
<name>A0A975EQG2_9RHOB</name>